<dbReference type="Proteomes" id="UP000836841">
    <property type="component" value="Chromosome 7"/>
</dbReference>
<dbReference type="InterPro" id="IPR002182">
    <property type="entry name" value="NB-ARC"/>
</dbReference>
<sequence>MTSSPSSSSRTCRYDVFPSFRGEDVRQSFLSHLIRELERKLITPFVDNRIERGREINPELILSIRESRISIVVFSKNYASSTWCLNELVQIHKCYEELDQIVIPIFYNIDPSHVRKQKGDFGKVFDVTCKVSTENEKRKWIRALVAVANLAGEDSRNLCDDAKMIEKIANDVSNKLITPSNNYGDFVGIEAHIERLIPMLRLGTEGYEKARMIGICGPKGIGKSTIGRALYGRVMSQFHHRAFVQYRRTKRSDFDMKLSWEQQFLSEILRQKDIRIDHLGTVEQRVKNKKVLIFLDDVDDIELLKTLVGRRGWFGSESRIVVISSDRKLLESQKMNRIYEVEYPSEELALQMFCRFAFGRNSPPHGFRELAVEATKLAGNLPDKLNTWGLCFQGIRDKEEWAKMLPNLQNAKIIYDGLDDKDQNHIACSTNGPTNGQCSNSQPQRNMDASHGRDLSSSSQVKVEWIHLLHGVSILLHIRSDGTGLLKYLSYNPKAPEAQHGKAWWSENRENVCEKYNIGDIDRSIDGGDDFEGRNIVRYAALDGKDQGSKYGQCSNSQPQRIKDAINRRCETENERLLKSRIACLTIGSQPRRNMDTIQGRDKLVHDQIRTSNGFSFDFRGSTSVFTASQVDEAKIECESGVYITLGILRNGTRFLKRVDFSRRTAQQAKIWWSENWIKVYGQYNICGIDRSVDGRVHFNVDHNP</sequence>
<keyword evidence="9" id="KW-1185">Reference proteome</keyword>
<evidence type="ECO:0008006" key="10">
    <source>
        <dbReference type="Google" id="ProtNLM"/>
    </source>
</evidence>
<proteinExistence type="predicted"/>
<reference evidence="8 9" key="1">
    <citation type="submission" date="2022-03" db="EMBL/GenBank/DDBJ databases">
        <authorList>
            <person name="Nunn A."/>
            <person name="Chopra R."/>
            <person name="Nunn A."/>
            <person name="Contreras Garrido A."/>
        </authorList>
    </citation>
    <scope>NUCLEOTIDE SEQUENCE [LARGE SCALE GENOMIC DNA]</scope>
</reference>
<dbReference type="GO" id="GO:0043531">
    <property type="term" value="F:ADP binding"/>
    <property type="evidence" value="ECO:0007669"/>
    <property type="project" value="InterPro"/>
</dbReference>
<dbReference type="EMBL" id="OU466863">
    <property type="protein sequence ID" value="CAH2078829.1"/>
    <property type="molecule type" value="Genomic_DNA"/>
</dbReference>
<accession>A0AAU9T487</accession>
<dbReference type="Pfam" id="PF00931">
    <property type="entry name" value="NB-ARC"/>
    <property type="match status" value="1"/>
</dbReference>
<dbReference type="Gene3D" id="3.40.50.300">
    <property type="entry name" value="P-loop containing nucleotide triphosphate hydrolases"/>
    <property type="match status" value="1"/>
</dbReference>
<dbReference type="PROSITE" id="PS50104">
    <property type="entry name" value="TIR"/>
    <property type="match status" value="1"/>
</dbReference>
<evidence type="ECO:0000313" key="8">
    <source>
        <dbReference type="EMBL" id="CAH2078829.1"/>
    </source>
</evidence>
<keyword evidence="1" id="KW-0677">Repeat</keyword>
<dbReference type="Gene3D" id="3.40.50.10140">
    <property type="entry name" value="Toll/interleukin-1 receptor homology (TIR) domain"/>
    <property type="match status" value="1"/>
</dbReference>
<evidence type="ECO:0000256" key="5">
    <source>
        <dbReference type="SAM" id="MobiDB-lite"/>
    </source>
</evidence>
<dbReference type="InterPro" id="IPR027417">
    <property type="entry name" value="P-loop_NTPase"/>
</dbReference>
<protein>
    <recommendedName>
        <fullName evidence="10">TIR domain-containing protein</fullName>
    </recommendedName>
</protein>
<dbReference type="InterPro" id="IPR035897">
    <property type="entry name" value="Toll_tir_struct_dom_sf"/>
</dbReference>
<feature type="region of interest" description="Disordered" evidence="5">
    <location>
        <begin position="429"/>
        <end position="454"/>
    </location>
</feature>
<evidence type="ECO:0000256" key="3">
    <source>
        <dbReference type="ARBA" id="ARBA00022821"/>
    </source>
</evidence>
<feature type="compositionally biased region" description="Polar residues" evidence="5">
    <location>
        <begin position="429"/>
        <end position="447"/>
    </location>
</feature>
<evidence type="ECO:0000256" key="1">
    <source>
        <dbReference type="ARBA" id="ARBA00022737"/>
    </source>
</evidence>
<dbReference type="Pfam" id="PF01582">
    <property type="entry name" value="TIR"/>
    <property type="match status" value="1"/>
</dbReference>
<dbReference type="PANTHER" id="PTHR11017:SF274">
    <property type="entry name" value="ADP-RIBOSYL CYCLASE_CYCLIC ADP-RIBOSE HYDROLASE-RELATED"/>
    <property type="match status" value="1"/>
</dbReference>
<dbReference type="InterPro" id="IPR000157">
    <property type="entry name" value="TIR_dom"/>
</dbReference>
<dbReference type="SMART" id="SM00255">
    <property type="entry name" value="TIR"/>
    <property type="match status" value="1"/>
</dbReference>
<dbReference type="InterPro" id="IPR013591">
    <property type="entry name" value="Brevis_radix_dom"/>
</dbReference>
<keyword evidence="4" id="KW-0520">NAD</keyword>
<keyword evidence="2" id="KW-0378">Hydrolase</keyword>
<evidence type="ECO:0000256" key="2">
    <source>
        <dbReference type="ARBA" id="ARBA00022801"/>
    </source>
</evidence>
<feature type="domain" description="BRX" evidence="7">
    <location>
        <begin position="632"/>
        <end position="685"/>
    </location>
</feature>
<dbReference type="GO" id="GO:0007165">
    <property type="term" value="P:signal transduction"/>
    <property type="evidence" value="ECO:0007669"/>
    <property type="project" value="InterPro"/>
</dbReference>
<dbReference type="FunFam" id="3.40.50.300:FF:001002">
    <property type="entry name" value="Disease resistance protein (TIR-NBS-LRR class)"/>
    <property type="match status" value="1"/>
</dbReference>
<keyword evidence="3" id="KW-0611">Plant defense</keyword>
<dbReference type="AlphaFoldDB" id="A0AAU9T487"/>
<evidence type="ECO:0000256" key="4">
    <source>
        <dbReference type="ARBA" id="ARBA00023027"/>
    </source>
</evidence>
<dbReference type="PRINTS" id="PR00364">
    <property type="entry name" value="DISEASERSIST"/>
</dbReference>
<gene>
    <name evidence="8" type="ORF">TAV2_LOCUS25799</name>
</gene>
<name>A0AAU9T487_THLAR</name>
<feature type="domain" description="TIR" evidence="6">
    <location>
        <begin position="12"/>
        <end position="176"/>
    </location>
</feature>
<evidence type="ECO:0000313" key="9">
    <source>
        <dbReference type="Proteomes" id="UP000836841"/>
    </source>
</evidence>
<dbReference type="FunFam" id="3.40.50.10140:FF:000007">
    <property type="entry name" value="Disease resistance protein (TIR-NBS-LRR class)"/>
    <property type="match status" value="1"/>
</dbReference>
<evidence type="ECO:0000259" key="6">
    <source>
        <dbReference type="PROSITE" id="PS50104"/>
    </source>
</evidence>
<dbReference type="GO" id="GO:0006952">
    <property type="term" value="P:defense response"/>
    <property type="evidence" value="ECO:0007669"/>
    <property type="project" value="UniProtKB-KW"/>
</dbReference>
<organism evidence="8 9">
    <name type="scientific">Thlaspi arvense</name>
    <name type="common">Field penny-cress</name>
    <dbReference type="NCBI Taxonomy" id="13288"/>
    <lineage>
        <taxon>Eukaryota</taxon>
        <taxon>Viridiplantae</taxon>
        <taxon>Streptophyta</taxon>
        <taxon>Embryophyta</taxon>
        <taxon>Tracheophyta</taxon>
        <taxon>Spermatophyta</taxon>
        <taxon>Magnoliopsida</taxon>
        <taxon>eudicotyledons</taxon>
        <taxon>Gunneridae</taxon>
        <taxon>Pentapetalae</taxon>
        <taxon>rosids</taxon>
        <taxon>malvids</taxon>
        <taxon>Brassicales</taxon>
        <taxon>Brassicaceae</taxon>
        <taxon>Thlaspideae</taxon>
        <taxon>Thlaspi</taxon>
    </lineage>
</organism>
<dbReference type="PANTHER" id="PTHR11017">
    <property type="entry name" value="LEUCINE-RICH REPEAT-CONTAINING PROTEIN"/>
    <property type="match status" value="1"/>
</dbReference>
<dbReference type="GO" id="GO:0016787">
    <property type="term" value="F:hydrolase activity"/>
    <property type="evidence" value="ECO:0007669"/>
    <property type="project" value="UniProtKB-KW"/>
</dbReference>
<dbReference type="PROSITE" id="PS51514">
    <property type="entry name" value="BRX"/>
    <property type="match status" value="2"/>
</dbReference>
<dbReference type="Pfam" id="PF08381">
    <property type="entry name" value="BRX"/>
    <property type="match status" value="2"/>
</dbReference>
<dbReference type="SUPFAM" id="SSF52540">
    <property type="entry name" value="P-loop containing nucleoside triphosphate hydrolases"/>
    <property type="match status" value="1"/>
</dbReference>
<dbReference type="SUPFAM" id="SSF52200">
    <property type="entry name" value="Toll/Interleukin receptor TIR domain"/>
    <property type="match status" value="1"/>
</dbReference>
<dbReference type="InterPro" id="IPR044974">
    <property type="entry name" value="Disease_R_plants"/>
</dbReference>
<feature type="domain" description="BRX" evidence="7">
    <location>
        <begin position="463"/>
        <end position="517"/>
    </location>
</feature>
<evidence type="ECO:0000259" key="7">
    <source>
        <dbReference type="PROSITE" id="PS51514"/>
    </source>
</evidence>